<sequence>MQQFLPLCLLASIAFVYSALSHFLHRQPRSAATEPVVATTDIDIGECHNDETPQFRVRFDSSADFQVRGWPLEGGVYTLSPCSGVELDFLGLDRFHGTDSDEELHCNKMRQLGAVWWESEDEYNWSVVLPETQSNVTFIRVGWPATGGVWVLKATDTEACERGIGTLHNAYSMEQRCTVIEQLGGVLC</sequence>
<evidence type="ECO:0000313" key="3">
    <source>
        <dbReference type="Proteomes" id="UP000237481"/>
    </source>
</evidence>
<dbReference type="Proteomes" id="UP000237481">
    <property type="component" value="Unassembled WGS sequence"/>
</dbReference>
<reference evidence="2 3" key="1">
    <citation type="submission" date="2018-01" db="EMBL/GenBank/DDBJ databases">
        <title>Harnessing the power of phylogenomics to disentangle the directionality and signatures of interkingdom host jumping in the parasitic fungal genus Tolypocladium.</title>
        <authorList>
            <person name="Quandt C.A."/>
            <person name="Patterson W."/>
            <person name="Spatafora J.W."/>
        </authorList>
    </citation>
    <scope>NUCLEOTIDE SEQUENCE [LARGE SCALE GENOMIC DNA]</scope>
    <source>
        <strain evidence="2 3">NRBC 100945</strain>
    </source>
</reference>
<organism evidence="2 3">
    <name type="scientific">Tolypocladium paradoxum</name>
    <dbReference type="NCBI Taxonomy" id="94208"/>
    <lineage>
        <taxon>Eukaryota</taxon>
        <taxon>Fungi</taxon>
        <taxon>Dikarya</taxon>
        <taxon>Ascomycota</taxon>
        <taxon>Pezizomycotina</taxon>
        <taxon>Sordariomycetes</taxon>
        <taxon>Hypocreomycetidae</taxon>
        <taxon>Hypocreales</taxon>
        <taxon>Ophiocordycipitaceae</taxon>
        <taxon>Tolypocladium</taxon>
    </lineage>
</organism>
<dbReference type="AlphaFoldDB" id="A0A2S4L2S9"/>
<dbReference type="EMBL" id="PKSG01000307">
    <property type="protein sequence ID" value="POR36719.1"/>
    <property type="molecule type" value="Genomic_DNA"/>
</dbReference>
<name>A0A2S4L2S9_9HYPO</name>
<keyword evidence="3" id="KW-1185">Reference proteome</keyword>
<evidence type="ECO:0000313" key="2">
    <source>
        <dbReference type="EMBL" id="POR36719.1"/>
    </source>
</evidence>
<feature type="signal peptide" evidence="1">
    <location>
        <begin position="1"/>
        <end position="21"/>
    </location>
</feature>
<proteinExistence type="predicted"/>
<comment type="caution">
    <text evidence="2">The sequence shown here is derived from an EMBL/GenBank/DDBJ whole genome shotgun (WGS) entry which is preliminary data.</text>
</comment>
<accession>A0A2S4L2S9</accession>
<dbReference type="STRING" id="94208.A0A2S4L2S9"/>
<dbReference type="OrthoDB" id="4487429at2759"/>
<feature type="chain" id="PRO_5015447644" evidence="1">
    <location>
        <begin position="22"/>
        <end position="188"/>
    </location>
</feature>
<evidence type="ECO:0000256" key="1">
    <source>
        <dbReference type="SAM" id="SignalP"/>
    </source>
</evidence>
<gene>
    <name evidence="2" type="ORF">TPAR_03085</name>
</gene>
<protein>
    <submittedName>
        <fullName evidence="2">Uncharacterized protein</fullName>
    </submittedName>
</protein>
<keyword evidence="1" id="KW-0732">Signal</keyword>